<feature type="transmembrane region" description="Helical" evidence="7">
    <location>
        <begin position="310"/>
        <end position="337"/>
    </location>
</feature>
<name>A0A255XR57_9PROT</name>
<feature type="transmembrane region" description="Helical" evidence="7">
    <location>
        <begin position="268"/>
        <end position="290"/>
    </location>
</feature>
<accession>A0A255XR57</accession>
<dbReference type="InterPro" id="IPR000515">
    <property type="entry name" value="MetI-like"/>
</dbReference>
<feature type="transmembrane region" description="Helical" evidence="7">
    <location>
        <begin position="466"/>
        <end position="490"/>
    </location>
</feature>
<dbReference type="EMBL" id="NOXS01000031">
    <property type="protein sequence ID" value="OYQ19459.1"/>
    <property type="molecule type" value="Genomic_DNA"/>
</dbReference>
<dbReference type="Gene3D" id="1.10.3720.10">
    <property type="entry name" value="MetI-like"/>
    <property type="match status" value="2"/>
</dbReference>
<protein>
    <submittedName>
        <fullName evidence="9">Iron ABC transporter permease</fullName>
    </submittedName>
</protein>
<dbReference type="CDD" id="cd06261">
    <property type="entry name" value="TM_PBP2"/>
    <property type="match status" value="2"/>
</dbReference>
<feature type="transmembrane region" description="Helical" evidence="7">
    <location>
        <begin position="534"/>
        <end position="554"/>
    </location>
</feature>
<comment type="subcellular location">
    <subcellularLocation>
        <location evidence="1 7">Cell membrane</location>
        <topology evidence="1 7">Multi-pass membrane protein</topology>
    </subcellularLocation>
</comment>
<dbReference type="PROSITE" id="PS50928">
    <property type="entry name" value="ABC_TM1"/>
    <property type="match status" value="2"/>
</dbReference>
<dbReference type="AlphaFoldDB" id="A0A255XR57"/>
<feature type="transmembrane region" description="Helical" evidence="7">
    <location>
        <begin position="135"/>
        <end position="156"/>
    </location>
</feature>
<evidence type="ECO:0000256" key="4">
    <source>
        <dbReference type="ARBA" id="ARBA00022692"/>
    </source>
</evidence>
<dbReference type="PANTHER" id="PTHR30183">
    <property type="entry name" value="MOLYBDENUM TRANSPORT SYSTEM PERMEASE PROTEIN MODB"/>
    <property type="match status" value="1"/>
</dbReference>
<dbReference type="OrthoDB" id="7056428at2"/>
<evidence type="ECO:0000256" key="6">
    <source>
        <dbReference type="ARBA" id="ARBA00023136"/>
    </source>
</evidence>
<dbReference type="Proteomes" id="UP000216361">
    <property type="component" value="Unassembled WGS sequence"/>
</dbReference>
<dbReference type="GO" id="GO:0055085">
    <property type="term" value="P:transmembrane transport"/>
    <property type="evidence" value="ECO:0007669"/>
    <property type="project" value="InterPro"/>
</dbReference>
<feature type="transmembrane region" description="Helical" evidence="7">
    <location>
        <begin position="95"/>
        <end position="115"/>
    </location>
</feature>
<keyword evidence="6 7" id="KW-0472">Membrane</keyword>
<evidence type="ECO:0000256" key="1">
    <source>
        <dbReference type="ARBA" id="ARBA00004651"/>
    </source>
</evidence>
<evidence type="ECO:0000256" key="7">
    <source>
        <dbReference type="RuleBase" id="RU363032"/>
    </source>
</evidence>
<feature type="transmembrane region" description="Helical" evidence="7">
    <location>
        <begin position="54"/>
        <end position="74"/>
    </location>
</feature>
<evidence type="ECO:0000256" key="2">
    <source>
        <dbReference type="ARBA" id="ARBA00022448"/>
    </source>
</evidence>
<evidence type="ECO:0000313" key="9">
    <source>
        <dbReference type="EMBL" id="OYQ19459.1"/>
    </source>
</evidence>
<keyword evidence="4 7" id="KW-0812">Transmembrane</keyword>
<feature type="transmembrane region" description="Helical" evidence="7">
    <location>
        <begin position="5"/>
        <end position="23"/>
    </location>
</feature>
<comment type="similarity">
    <text evidence="7">Belongs to the binding-protein-dependent transport system permease family.</text>
</comment>
<dbReference type="PANTHER" id="PTHR30183:SF7">
    <property type="entry name" value="FERRIC TRANSPORT SYSTEM PERMEASE PROTEIN FBPB 1-RELATED"/>
    <property type="match status" value="1"/>
</dbReference>
<gene>
    <name evidence="9" type="ORF">CHR90_08555</name>
</gene>
<evidence type="ECO:0000256" key="5">
    <source>
        <dbReference type="ARBA" id="ARBA00022989"/>
    </source>
</evidence>
<organism evidence="9 10">
    <name type="scientific">Elstera cyanobacteriorum</name>
    <dbReference type="NCBI Taxonomy" id="2022747"/>
    <lineage>
        <taxon>Bacteria</taxon>
        <taxon>Pseudomonadati</taxon>
        <taxon>Pseudomonadota</taxon>
        <taxon>Alphaproteobacteria</taxon>
        <taxon>Rhodospirillales</taxon>
        <taxon>Rhodospirillaceae</taxon>
        <taxon>Elstera</taxon>
    </lineage>
</organism>
<keyword evidence="3" id="KW-1003">Cell membrane</keyword>
<feature type="transmembrane region" description="Helical" evidence="7">
    <location>
        <begin position="168"/>
        <end position="195"/>
    </location>
</feature>
<keyword evidence="2 7" id="KW-0813">Transport</keyword>
<keyword evidence="10" id="KW-1185">Reference proteome</keyword>
<evidence type="ECO:0000256" key="3">
    <source>
        <dbReference type="ARBA" id="ARBA00022475"/>
    </source>
</evidence>
<dbReference type="RefSeq" id="WP_094408564.1">
    <property type="nucleotide sequence ID" value="NZ_BMJZ01000004.1"/>
</dbReference>
<evidence type="ECO:0000313" key="10">
    <source>
        <dbReference type="Proteomes" id="UP000216361"/>
    </source>
</evidence>
<dbReference type="InterPro" id="IPR035906">
    <property type="entry name" value="MetI-like_sf"/>
</dbReference>
<feature type="transmembrane region" description="Helical" evidence="7">
    <location>
        <begin position="234"/>
        <end position="256"/>
    </location>
</feature>
<feature type="transmembrane region" description="Helical" evidence="7">
    <location>
        <begin position="654"/>
        <end position="677"/>
    </location>
</feature>
<dbReference type="SUPFAM" id="SSF161098">
    <property type="entry name" value="MetI-like"/>
    <property type="match status" value="2"/>
</dbReference>
<proteinExistence type="inferred from homology"/>
<comment type="caution">
    <text evidence="9">The sequence shown here is derived from an EMBL/GenBank/DDBJ whole genome shotgun (WGS) entry which is preliminary data.</text>
</comment>
<feature type="transmembrane region" description="Helical" evidence="7">
    <location>
        <begin position="566"/>
        <end position="586"/>
    </location>
</feature>
<feature type="transmembrane region" description="Helical" evidence="7">
    <location>
        <begin position="358"/>
        <end position="380"/>
    </location>
</feature>
<feature type="transmembrane region" description="Helical" evidence="7">
    <location>
        <begin position="697"/>
        <end position="722"/>
    </location>
</feature>
<keyword evidence="5 7" id="KW-1133">Transmembrane helix</keyword>
<dbReference type="Pfam" id="PF00528">
    <property type="entry name" value="BPD_transp_1"/>
    <property type="match status" value="2"/>
</dbReference>
<dbReference type="GO" id="GO:0005886">
    <property type="term" value="C:plasma membrane"/>
    <property type="evidence" value="ECO:0007669"/>
    <property type="project" value="UniProtKB-SubCell"/>
</dbReference>
<feature type="domain" description="ABC transmembrane type-1" evidence="8">
    <location>
        <begin position="230"/>
        <end position="435"/>
    </location>
</feature>
<reference evidence="9 10" key="1">
    <citation type="submission" date="2017-07" db="EMBL/GenBank/DDBJ databases">
        <title>Elstera cyanobacteriorum sp. nov., a novel bacterium isolated from cyanobacterial aggregates in a eutrophic lake.</title>
        <authorList>
            <person name="Cai H."/>
        </authorList>
    </citation>
    <scope>NUCLEOTIDE SEQUENCE [LARGE SCALE GENOMIC DNA]</scope>
    <source>
        <strain evidence="9 10">TH019</strain>
    </source>
</reference>
<sequence>MRRPVGFWLITGWLCYAVIPWYAGQAWGVPFFLSAGPDAGVGPALWAGLAQGRWWLVPIGAALAFATAATLWPLPNPGNDPARAAVHRAWRGLGLALGGAFGLAALLAQGFGIGLRGWTFSAGEALFGIVDAQTGIGLGAWGTGLALLFLLTYGLADRGAFKGDGFTAGAVGLAVAGIGVFVFLPVFYVLAAAVVGTKGDFSFLAFLDRLTTRSIWSLDCVVGGRRCGVVWNSLLLAVLTGFCTTLLGLGFALVAVRTGFRAKKLLRLLTVLPIITPPFVIGLALILLFGRNGIVTSMVSTLFDIPPSRWIYGLPGVLLTQVLAFTPIAFLVMIGVVQGVSPSVEEAAQTLRAGRWQTFRTVTLPLIRPGLANAFLIGFIESLADFGNPLILGGNFDVLSTKIFFSVVGAQNDPGMAATLGIILLTLCLTAFFVQRLWLGKKSYTSVGGKGDGGQHALLPRRVSRLAYAVVLPWAGFTAILYGMILYGGFVETWGRNHTLTLRHYATAFSAEWVNGGILWTGRAWASLFTTLEISALAAPITAAVGLLTAYLLVRQRFTGRGAFEFATMLSFAIPGTVIGISYIMAFNQPPIELTGGFAILIICFVFRNMPVAIRAGIAAMSQIDRSLDECSQTLGASSATTLRRVILPLLRPAIVASLVYSFVRAITSISAVIFLVSAKYELATAYIVGRVEQGDFGLAVAYCSALIVLMAVAIGVIQLLVGERRIGRRPIAAPVPQAVEKTV</sequence>
<feature type="transmembrane region" description="Helical" evidence="7">
    <location>
        <begin position="598"/>
        <end position="618"/>
    </location>
</feature>
<evidence type="ECO:0000259" key="8">
    <source>
        <dbReference type="PROSITE" id="PS50928"/>
    </source>
</evidence>
<feature type="domain" description="ABC transmembrane type-1" evidence="8">
    <location>
        <begin position="528"/>
        <end position="722"/>
    </location>
</feature>
<feature type="transmembrane region" description="Helical" evidence="7">
    <location>
        <begin position="415"/>
        <end position="434"/>
    </location>
</feature>